<gene>
    <name evidence="3" type="ORF">RCL2_002286600</name>
    <name evidence="2" type="ORF">RclHR1_34080001</name>
</gene>
<dbReference type="EMBL" id="BEXD01002678">
    <property type="protein sequence ID" value="GBB99085.1"/>
    <property type="molecule type" value="Genomic_DNA"/>
</dbReference>
<feature type="region of interest" description="Disordered" evidence="1">
    <location>
        <begin position="71"/>
        <end position="116"/>
    </location>
</feature>
<evidence type="ECO:0000256" key="1">
    <source>
        <dbReference type="SAM" id="MobiDB-lite"/>
    </source>
</evidence>
<dbReference type="STRING" id="94130.A0A2Z6R9T6"/>
<dbReference type="Proteomes" id="UP000247702">
    <property type="component" value="Unassembled WGS sequence"/>
</dbReference>
<proteinExistence type="predicted"/>
<accession>A0A2Z6R9T6</accession>
<dbReference type="OrthoDB" id="2443471at2759"/>
<sequence length="116" mass="13077">MSLWVENVTVNGAILIDLLIKEKHNNIRRFCIYKESGSMPLASLLKEYAKLHQLLSCFTLDQIYNIDETMAPNQTLSSTPVRDDDNENDEFPLTSENHSRNGKGRGGRGRDGKGHS</sequence>
<protein>
    <submittedName>
        <fullName evidence="2">Uncharacterized protein</fullName>
    </submittedName>
</protein>
<feature type="compositionally biased region" description="Polar residues" evidence="1">
    <location>
        <begin position="71"/>
        <end position="80"/>
    </location>
</feature>
<name>A0A2Z6R9T6_9GLOM</name>
<evidence type="ECO:0000313" key="4">
    <source>
        <dbReference type="Proteomes" id="UP000247702"/>
    </source>
</evidence>
<dbReference type="AlphaFoldDB" id="A0A2Z6R9T6"/>
<evidence type="ECO:0000313" key="2">
    <source>
        <dbReference type="EMBL" id="GBB99085.1"/>
    </source>
</evidence>
<organism evidence="2 4">
    <name type="scientific">Rhizophagus clarus</name>
    <dbReference type="NCBI Taxonomy" id="94130"/>
    <lineage>
        <taxon>Eukaryota</taxon>
        <taxon>Fungi</taxon>
        <taxon>Fungi incertae sedis</taxon>
        <taxon>Mucoromycota</taxon>
        <taxon>Glomeromycotina</taxon>
        <taxon>Glomeromycetes</taxon>
        <taxon>Glomerales</taxon>
        <taxon>Glomeraceae</taxon>
        <taxon>Rhizophagus</taxon>
    </lineage>
</organism>
<keyword evidence="4" id="KW-1185">Reference proteome</keyword>
<reference evidence="3" key="2">
    <citation type="submission" date="2019-10" db="EMBL/GenBank/DDBJ databases">
        <title>Conservation and host-specific expression of non-tandemly repeated heterogenous ribosome RNA gene in arbuscular mycorrhizal fungi.</title>
        <authorList>
            <person name="Maeda T."/>
            <person name="Kobayashi Y."/>
            <person name="Nakagawa T."/>
            <person name="Ezawa T."/>
            <person name="Yamaguchi K."/>
            <person name="Bino T."/>
            <person name="Nishimoto Y."/>
            <person name="Shigenobu S."/>
            <person name="Kawaguchi M."/>
        </authorList>
    </citation>
    <scope>NUCLEOTIDE SEQUENCE</scope>
    <source>
        <strain evidence="3">HR1</strain>
    </source>
</reference>
<dbReference type="Proteomes" id="UP000615446">
    <property type="component" value="Unassembled WGS sequence"/>
</dbReference>
<dbReference type="EMBL" id="BLAL01000246">
    <property type="protein sequence ID" value="GES96228.1"/>
    <property type="molecule type" value="Genomic_DNA"/>
</dbReference>
<comment type="caution">
    <text evidence="2">The sequence shown here is derived from an EMBL/GenBank/DDBJ whole genome shotgun (WGS) entry which is preliminary data.</text>
</comment>
<evidence type="ECO:0000313" key="3">
    <source>
        <dbReference type="EMBL" id="GES96228.1"/>
    </source>
</evidence>
<reference evidence="2 4" key="1">
    <citation type="submission" date="2017-11" db="EMBL/GenBank/DDBJ databases">
        <title>The genome of Rhizophagus clarus HR1 reveals common genetic basis of auxotrophy among arbuscular mycorrhizal fungi.</title>
        <authorList>
            <person name="Kobayashi Y."/>
        </authorList>
    </citation>
    <scope>NUCLEOTIDE SEQUENCE [LARGE SCALE GENOMIC DNA]</scope>
    <source>
        <strain evidence="2 4">HR1</strain>
    </source>
</reference>